<feature type="repeat" description="TPR" evidence="10">
    <location>
        <begin position="810"/>
        <end position="843"/>
    </location>
</feature>
<dbReference type="CDD" id="cd03801">
    <property type="entry name" value="GT4_PimA-like"/>
    <property type="match status" value="1"/>
</dbReference>
<feature type="repeat" description="TPR" evidence="10">
    <location>
        <begin position="706"/>
        <end position="739"/>
    </location>
</feature>
<dbReference type="Gene3D" id="3.40.50.2000">
    <property type="entry name" value="Glycogen Phosphorylase B"/>
    <property type="match status" value="3"/>
</dbReference>
<evidence type="ECO:0000313" key="12">
    <source>
        <dbReference type="EMBL" id="NQE32564.1"/>
    </source>
</evidence>
<feature type="repeat" description="TPR" evidence="10">
    <location>
        <begin position="410"/>
        <end position="443"/>
    </location>
</feature>
<evidence type="ECO:0000256" key="1">
    <source>
        <dbReference type="ARBA" id="ARBA00004922"/>
    </source>
</evidence>
<evidence type="ECO:0000256" key="7">
    <source>
        <dbReference type="ARBA" id="ARBA00022737"/>
    </source>
</evidence>
<dbReference type="RefSeq" id="WP_172184751.1">
    <property type="nucleotide sequence ID" value="NZ_CAWPPK010000223.1"/>
</dbReference>
<comment type="pathway">
    <text evidence="1">Protein modification; protein glycosylation.</text>
</comment>
<dbReference type="PANTHER" id="PTHR44366:SF1">
    <property type="entry name" value="UDP-N-ACETYLGLUCOSAMINE--PEPTIDE N-ACETYLGLUCOSAMINYLTRANSFERASE 110 KDA SUBUNIT"/>
    <property type="match status" value="1"/>
</dbReference>
<evidence type="ECO:0000256" key="5">
    <source>
        <dbReference type="ARBA" id="ARBA00022676"/>
    </source>
</evidence>
<evidence type="ECO:0000256" key="9">
    <source>
        <dbReference type="ARBA" id="ARBA00022941"/>
    </source>
</evidence>
<accession>A0ABX2CQ77</accession>
<dbReference type="SMART" id="SM00028">
    <property type="entry name" value="TPR"/>
    <property type="match status" value="14"/>
</dbReference>
<dbReference type="Pfam" id="PF13844">
    <property type="entry name" value="Glyco_transf_41"/>
    <property type="match status" value="1"/>
</dbReference>
<evidence type="ECO:0000256" key="2">
    <source>
        <dbReference type="ARBA" id="ARBA00005386"/>
    </source>
</evidence>
<dbReference type="InterPro" id="IPR019734">
    <property type="entry name" value="TPR_rpt"/>
</dbReference>
<keyword evidence="13" id="KW-1185">Reference proteome</keyword>
<evidence type="ECO:0000256" key="6">
    <source>
        <dbReference type="ARBA" id="ARBA00022679"/>
    </source>
</evidence>
<dbReference type="SMART" id="SM00671">
    <property type="entry name" value="SEL1"/>
    <property type="match status" value="3"/>
</dbReference>
<dbReference type="PROSITE" id="PS50005">
    <property type="entry name" value="TPR"/>
    <property type="match status" value="13"/>
</dbReference>
<dbReference type="Pfam" id="PF14559">
    <property type="entry name" value="TPR_19"/>
    <property type="match status" value="1"/>
</dbReference>
<dbReference type="InterPro" id="IPR037919">
    <property type="entry name" value="OGT"/>
</dbReference>
<keyword evidence="5" id="KW-0328">Glycosyltransferase</keyword>
<dbReference type="InterPro" id="IPR006597">
    <property type="entry name" value="Sel1-like"/>
</dbReference>
<evidence type="ECO:0000256" key="10">
    <source>
        <dbReference type="PROSITE-ProRule" id="PRU00339"/>
    </source>
</evidence>
<comment type="caution">
    <text evidence="12">The sequence shown here is derived from an EMBL/GenBank/DDBJ whole genome shotgun (WGS) entry which is preliminary data.</text>
</comment>
<dbReference type="Pfam" id="PF13181">
    <property type="entry name" value="TPR_8"/>
    <property type="match status" value="1"/>
</dbReference>
<feature type="repeat" description="TPR" evidence="10">
    <location>
        <begin position="740"/>
        <end position="773"/>
    </location>
</feature>
<organism evidence="12 13">
    <name type="scientific">Microcoleus asticus IPMA8</name>
    <dbReference type="NCBI Taxonomy" id="2563858"/>
    <lineage>
        <taxon>Bacteria</taxon>
        <taxon>Bacillati</taxon>
        <taxon>Cyanobacteriota</taxon>
        <taxon>Cyanophyceae</taxon>
        <taxon>Oscillatoriophycideae</taxon>
        <taxon>Oscillatoriales</taxon>
        <taxon>Microcoleaceae</taxon>
        <taxon>Microcoleus</taxon>
        <taxon>Microcoleus asticus</taxon>
    </lineage>
</organism>
<keyword evidence="9" id="KW-0939">Gibberellin signaling pathway</keyword>
<dbReference type="InterPro" id="IPR011990">
    <property type="entry name" value="TPR-like_helical_dom_sf"/>
</dbReference>
<feature type="repeat" description="TPR" evidence="10">
    <location>
        <begin position="912"/>
        <end position="945"/>
    </location>
</feature>
<dbReference type="PROSITE" id="PS50293">
    <property type="entry name" value="TPR_REGION"/>
    <property type="match status" value="7"/>
</dbReference>
<evidence type="ECO:0000256" key="3">
    <source>
        <dbReference type="ARBA" id="ARBA00011970"/>
    </source>
</evidence>
<feature type="repeat" description="TPR" evidence="10">
    <location>
        <begin position="546"/>
        <end position="579"/>
    </location>
</feature>
<evidence type="ECO:0000256" key="8">
    <source>
        <dbReference type="ARBA" id="ARBA00022803"/>
    </source>
</evidence>
<feature type="domain" description="O-GlcNAc transferase C-terminal" evidence="11">
    <location>
        <begin position="1296"/>
        <end position="1471"/>
    </location>
</feature>
<keyword evidence="7" id="KW-0677">Repeat</keyword>
<feature type="repeat" description="TPR" evidence="10">
    <location>
        <begin position="512"/>
        <end position="545"/>
    </location>
</feature>
<reference evidence="12 13" key="1">
    <citation type="journal article" date="2020" name="Sci. Rep.">
        <title>A novel cyanobacterial geosmin producer, revising GeoA distribution and dispersion patterns in Bacteria.</title>
        <authorList>
            <person name="Churro C."/>
            <person name="Semedo-Aguiar A.P."/>
            <person name="Silva A.D."/>
            <person name="Pereira-Leal J.B."/>
            <person name="Leite R.B."/>
        </authorList>
    </citation>
    <scope>NUCLEOTIDE SEQUENCE [LARGE SCALE GENOMIC DNA]</scope>
    <source>
        <strain evidence="12 13">IPMA8</strain>
    </source>
</reference>
<feature type="repeat" description="TPR" evidence="10">
    <location>
        <begin position="444"/>
        <end position="477"/>
    </location>
</feature>
<comment type="similarity">
    <text evidence="2">Belongs to the glycosyltransferase 41 family. O-GlcNAc transferase subfamily.</text>
</comment>
<feature type="repeat" description="TPR" evidence="10">
    <location>
        <begin position="844"/>
        <end position="877"/>
    </location>
</feature>
<dbReference type="InterPro" id="IPR029489">
    <property type="entry name" value="OGT/SEC/SPY_C"/>
</dbReference>
<dbReference type="PANTHER" id="PTHR44366">
    <property type="entry name" value="UDP-N-ACETYLGLUCOSAMINE--PEPTIDE N-ACETYLGLUCOSAMINYLTRANSFERASE 110 KDA SUBUNIT"/>
    <property type="match status" value="1"/>
</dbReference>
<proteinExistence type="inferred from homology"/>
<feature type="repeat" description="TPR" evidence="10">
    <location>
        <begin position="878"/>
        <end position="911"/>
    </location>
</feature>
<keyword evidence="6" id="KW-0808">Transferase</keyword>
<dbReference type="SUPFAM" id="SSF48452">
    <property type="entry name" value="TPR-like"/>
    <property type="match status" value="3"/>
</dbReference>
<dbReference type="SUPFAM" id="SSF53756">
    <property type="entry name" value="UDP-Glycosyltransferase/glycogen phosphorylase"/>
    <property type="match status" value="2"/>
</dbReference>
<evidence type="ECO:0000313" key="13">
    <source>
        <dbReference type="Proteomes" id="UP000702425"/>
    </source>
</evidence>
<evidence type="ECO:0000259" key="11">
    <source>
        <dbReference type="Pfam" id="PF13844"/>
    </source>
</evidence>
<feature type="repeat" description="TPR" evidence="10">
    <location>
        <begin position="672"/>
        <end position="705"/>
    </location>
</feature>
<sequence>MKIGFLDTYTWDYNIETPYCKPLGGTQSAICYLAEALAAQGNEVFLLNNTSESGMSRGVDCRRRVGDKSNLELLRTLDFLVIVNVVGKALEVKPLLGHRTKLILWIHNEPGFVFLENLKNEQEINACDAFVFVSDWQREQFHRRFGIDSNRSCVLKNAIAPCFANIFADNISILSYKSRPPILAYTSTPFRGLDILLKVFPEIRQAVPGTRLKVFSSMKVHQIDDNDNQLFFGQLYRQCQETEGVEYVGSVPQPELVRQLRSVAVLAYPNTYLETSSIAVMEAMASGCRIVTSELAALPETTAGFARLVSMSGVENFASITNWKRAGKPDWEGYTRRFLEAIVGVLNEGTGAGGATAENHLRQQVEYINRGCTWSVRSRQWVEWLNSITVQPVRMAEQMITDSLVDLEAAQAYFVKGNRLKDAGRLDEAIADYKKALEFNGEDVESHKKLAEVYVLQGEFESAIACCNHALKFKPNFAPAYLTMGNALHAQDKLEMAIKAYLQALEIQPRFAEASANLGSMYYKLGQLEQAANYYQKALAINPKLCSINLMLGSVLQQQGKLDTAIACYEKVLQLQPGDATAAEKLSSLISQKERETTDSKFIELETELEEQQPVSVNKDEGYGLQPSSINLPPAPTTETLNTPFTNPAEVSEQVTSLNVPDSGQVANFQEVEPYKKLAEQFLVEGKIKEAIAACQQAIKIRPDFIHAYVTLGNALQAVGKVEAAIRSYSQALELQPNFAEVRANIGSMYFKMGRLEEAIAHYQQAIALSPDLAGAHWNLGKVYQKHGNIAAAIACFKRTSELNPQLVGADFHFNLGNRLFSEGKRDEAIESYEKAIAIKPDWAEAYGNIGSARSQQGNLDAAIAYYQKAVALKPQLEVLHFNIANSFLQQNKYDEAITNYRNTLKIKPDWPEVHANLGSCFSMQGRLEEALASYQQALALKPDWAEVYCRMGHIQKQDKPLEAIANFEKAIQCNPKFSEAHQQLCDLLSHSTNLAGARNVADKYCENCGDVAPVMSATAYVFSYLQSGVSKQAIQKLEEIEKLCYEKVESFSVIELKLLYEIFLFAVSHLRDNREKNASFYRLIAKEYYKKAVPLRQQINRIKPATYQIKQQPLKIGFLSKHFRRHSVGWCSEALIRELSRITPHVHLYVTGKLNRDEVTQRFEEMAGKFYWPKKYPNGFADGGEIFAEVAQDNLDVLIDLDSMTVPTNVEVLYQYPAGICVSWLGFDAPYISDNHYFLCDEHTHPPGVEKNYLEQLVRLPVCSVAIGELQSIPVNREAIRNALGIGLDQMTYLCVAPGRKTNPEMVRAQVKILKEVPESLLIRKGQGDPDVIHSTYREECEIQGVDFARIKFIGQTRSEEEHRAIYYVADVLLDSYPYNGGTHNLEALWANLPVVTRSGDQYLSRMGYAFMKSANLDVGAAWSWEEYTQWGVKFGRDAGLRNAVKEHLVKSKQPEYLAPLWNPKKLAEDMYEVFQKLLAK</sequence>
<gene>
    <name evidence="12" type="primary">yrrB_1</name>
    <name evidence="12" type="ORF">E5S67_00280</name>
</gene>
<evidence type="ECO:0000256" key="4">
    <source>
        <dbReference type="ARBA" id="ARBA00019143"/>
    </source>
</evidence>
<feature type="repeat" description="TPR" evidence="10">
    <location>
        <begin position="478"/>
        <end position="511"/>
    </location>
</feature>
<dbReference type="Proteomes" id="UP000702425">
    <property type="component" value="Unassembled WGS sequence"/>
</dbReference>
<keyword evidence="8 10" id="KW-0802">TPR repeat</keyword>
<dbReference type="Pfam" id="PF13414">
    <property type="entry name" value="TPR_11"/>
    <property type="match status" value="5"/>
</dbReference>
<dbReference type="EC" id="2.4.1.255" evidence="3"/>
<dbReference type="Gene3D" id="3.40.50.11380">
    <property type="match status" value="1"/>
</dbReference>
<feature type="repeat" description="TPR" evidence="10">
    <location>
        <begin position="774"/>
        <end position="807"/>
    </location>
</feature>
<dbReference type="Gene3D" id="1.25.40.10">
    <property type="entry name" value="Tetratricopeptide repeat domain"/>
    <property type="match status" value="5"/>
</dbReference>
<name>A0ABX2CQ77_9CYAN</name>
<dbReference type="Pfam" id="PF13692">
    <property type="entry name" value="Glyco_trans_1_4"/>
    <property type="match status" value="1"/>
</dbReference>
<protein>
    <recommendedName>
        <fullName evidence="4">Probable UDP-N-acetylglucosamine--peptide N-acetylglucosaminyltransferase SPINDLY</fullName>
        <ecNumber evidence="3">2.4.1.255</ecNumber>
    </recommendedName>
</protein>
<dbReference type="EMBL" id="SRRZ01000003">
    <property type="protein sequence ID" value="NQE32564.1"/>
    <property type="molecule type" value="Genomic_DNA"/>
</dbReference>